<feature type="domain" description="Major facilitator superfamily (MFS) profile" evidence="6">
    <location>
        <begin position="46"/>
        <end position="538"/>
    </location>
</feature>
<dbReference type="InterPro" id="IPR020846">
    <property type="entry name" value="MFS_dom"/>
</dbReference>
<feature type="transmembrane region" description="Helical" evidence="5">
    <location>
        <begin position="338"/>
        <end position="362"/>
    </location>
</feature>
<evidence type="ECO:0000256" key="4">
    <source>
        <dbReference type="ARBA" id="ARBA00023136"/>
    </source>
</evidence>
<protein>
    <recommendedName>
        <fullName evidence="6">Major facilitator superfamily (MFS) profile domain-containing protein</fullName>
    </recommendedName>
</protein>
<dbReference type="Proteomes" id="UP000696280">
    <property type="component" value="Unassembled WGS sequence"/>
</dbReference>
<comment type="caution">
    <text evidence="7">The sequence shown here is derived from an EMBL/GenBank/DDBJ whole genome shotgun (WGS) entry which is preliminary data.</text>
</comment>
<evidence type="ECO:0000256" key="1">
    <source>
        <dbReference type="ARBA" id="ARBA00004141"/>
    </source>
</evidence>
<evidence type="ECO:0000313" key="7">
    <source>
        <dbReference type="EMBL" id="CAG8961540.1"/>
    </source>
</evidence>
<evidence type="ECO:0000256" key="5">
    <source>
        <dbReference type="SAM" id="Phobius"/>
    </source>
</evidence>
<sequence length="543" mass="58624">MDLLTDKGLDKTSCFNRMYPGEEEPLLGHRTDGECTSVSRRNVFITLPALFLALFLAAIDATVVAPALPTIADYFQSQVAYIWVGSGYLLTHAACGPLWGKFSDIWGRKVVILVAVCVFFVGSLLCGTATNVEMLIAGRVTQGSAAGGLIVLVNICISDLFDLKERGFYLALTGIVWALASGTGPLIGGAIADNLSWRWIWFINLPLCGLTFFVLLFFLDVDDVEVPLLEGLKAVDWVGSITILVSTVMLLASLELGGVTFPWSSPELIGLIVVGLVLLGMFFLNESKFAKQPVVPMSLFQKQSTAALLLVVLLHGLTYTASQYYLPLYFQAVGGASALGSGLLVLPTALTQTFTAIFSGLLVRVIGSYMEFIWCGMAIMTIGYGLFIDLSEDFSMLKIVPFEIIAGIGIGMGLQTTLVALQSNIDPRRDSMAATTATFSFVRNLGCCISVALGGIIFQNGMKNQKDDLVMALGPELANKFSAESATPNAILVATLPWAERMVVKAAYVVSLKEMWVFYTCCAGIAFLASLLVRKPQITYVRM</sequence>
<evidence type="ECO:0000259" key="6">
    <source>
        <dbReference type="PROSITE" id="PS50850"/>
    </source>
</evidence>
<evidence type="ECO:0000313" key="8">
    <source>
        <dbReference type="Proteomes" id="UP000696280"/>
    </source>
</evidence>
<dbReference type="PROSITE" id="PS50850">
    <property type="entry name" value="MFS"/>
    <property type="match status" value="1"/>
</dbReference>
<feature type="transmembrane region" description="Helical" evidence="5">
    <location>
        <begin position="199"/>
        <end position="222"/>
    </location>
</feature>
<dbReference type="EMBL" id="CAJVRL010000112">
    <property type="protein sequence ID" value="CAG8961540.1"/>
    <property type="molecule type" value="Genomic_DNA"/>
</dbReference>
<accession>A0A9N9L6Y5</accession>
<dbReference type="PRINTS" id="PR01036">
    <property type="entry name" value="TCRTETB"/>
</dbReference>
<feature type="transmembrane region" description="Helical" evidence="5">
    <location>
        <begin position="168"/>
        <end position="187"/>
    </location>
</feature>
<evidence type="ECO:0000256" key="3">
    <source>
        <dbReference type="ARBA" id="ARBA00022989"/>
    </source>
</evidence>
<feature type="transmembrane region" description="Helical" evidence="5">
    <location>
        <begin position="516"/>
        <end position="533"/>
    </location>
</feature>
<reference evidence="7" key="1">
    <citation type="submission" date="2021-07" db="EMBL/GenBank/DDBJ databases">
        <authorList>
            <person name="Durling M."/>
        </authorList>
    </citation>
    <scope>NUCLEOTIDE SEQUENCE</scope>
</reference>
<dbReference type="OrthoDB" id="3934656at2759"/>
<feature type="transmembrane region" description="Helical" evidence="5">
    <location>
        <begin position="306"/>
        <end position="326"/>
    </location>
</feature>
<name>A0A9N9L6Y5_9HELO</name>
<feature type="transmembrane region" description="Helical" evidence="5">
    <location>
        <begin position="268"/>
        <end position="285"/>
    </location>
</feature>
<keyword evidence="3 5" id="KW-1133">Transmembrane helix</keyword>
<dbReference type="InterPro" id="IPR011701">
    <property type="entry name" value="MFS"/>
</dbReference>
<organism evidence="7 8">
    <name type="scientific">Hymenoscyphus fraxineus</name>
    <dbReference type="NCBI Taxonomy" id="746836"/>
    <lineage>
        <taxon>Eukaryota</taxon>
        <taxon>Fungi</taxon>
        <taxon>Dikarya</taxon>
        <taxon>Ascomycota</taxon>
        <taxon>Pezizomycotina</taxon>
        <taxon>Leotiomycetes</taxon>
        <taxon>Helotiales</taxon>
        <taxon>Helotiaceae</taxon>
        <taxon>Hymenoscyphus</taxon>
    </lineage>
</organism>
<dbReference type="GO" id="GO:0005886">
    <property type="term" value="C:plasma membrane"/>
    <property type="evidence" value="ECO:0007669"/>
    <property type="project" value="TreeGrafter"/>
</dbReference>
<dbReference type="GO" id="GO:0022857">
    <property type="term" value="F:transmembrane transporter activity"/>
    <property type="evidence" value="ECO:0007669"/>
    <property type="project" value="InterPro"/>
</dbReference>
<dbReference type="SUPFAM" id="SSF103473">
    <property type="entry name" value="MFS general substrate transporter"/>
    <property type="match status" value="1"/>
</dbReference>
<feature type="transmembrane region" description="Helical" evidence="5">
    <location>
        <begin position="49"/>
        <end position="68"/>
    </location>
</feature>
<feature type="transmembrane region" description="Helical" evidence="5">
    <location>
        <begin position="433"/>
        <end position="458"/>
    </location>
</feature>
<feature type="transmembrane region" description="Helical" evidence="5">
    <location>
        <begin position="80"/>
        <end position="99"/>
    </location>
</feature>
<dbReference type="PANTHER" id="PTHR23501:SF195">
    <property type="entry name" value="PEP5"/>
    <property type="match status" value="1"/>
</dbReference>
<dbReference type="InterPro" id="IPR036259">
    <property type="entry name" value="MFS_trans_sf"/>
</dbReference>
<dbReference type="AlphaFoldDB" id="A0A9N9L6Y5"/>
<dbReference type="PANTHER" id="PTHR23501">
    <property type="entry name" value="MAJOR FACILITATOR SUPERFAMILY"/>
    <property type="match status" value="1"/>
</dbReference>
<keyword evidence="8" id="KW-1185">Reference proteome</keyword>
<keyword evidence="4 5" id="KW-0472">Membrane</keyword>
<dbReference type="Gene3D" id="1.20.1720.10">
    <property type="entry name" value="Multidrug resistance protein D"/>
    <property type="match status" value="1"/>
</dbReference>
<feature type="transmembrane region" description="Helical" evidence="5">
    <location>
        <begin position="111"/>
        <end position="130"/>
    </location>
</feature>
<feature type="transmembrane region" description="Helical" evidence="5">
    <location>
        <begin position="399"/>
        <end position="421"/>
    </location>
</feature>
<gene>
    <name evidence="7" type="ORF">HYFRA_00013958</name>
</gene>
<proteinExistence type="predicted"/>
<feature type="transmembrane region" description="Helical" evidence="5">
    <location>
        <begin position="234"/>
        <end position="256"/>
    </location>
</feature>
<feature type="transmembrane region" description="Helical" evidence="5">
    <location>
        <begin position="369"/>
        <end position="387"/>
    </location>
</feature>
<dbReference type="Gene3D" id="1.20.1250.20">
    <property type="entry name" value="MFS general substrate transporter like domains"/>
    <property type="match status" value="1"/>
</dbReference>
<comment type="subcellular location">
    <subcellularLocation>
        <location evidence="1">Membrane</location>
        <topology evidence="1">Multi-pass membrane protein</topology>
    </subcellularLocation>
</comment>
<evidence type="ECO:0000256" key="2">
    <source>
        <dbReference type="ARBA" id="ARBA00022692"/>
    </source>
</evidence>
<feature type="transmembrane region" description="Helical" evidence="5">
    <location>
        <begin position="142"/>
        <end position="161"/>
    </location>
</feature>
<keyword evidence="2 5" id="KW-0812">Transmembrane</keyword>
<dbReference type="Pfam" id="PF07690">
    <property type="entry name" value="MFS_1"/>
    <property type="match status" value="1"/>
</dbReference>